<dbReference type="GO" id="GO:0016787">
    <property type="term" value="F:hydrolase activity"/>
    <property type="evidence" value="ECO:0007669"/>
    <property type="project" value="UniProtKB-KW"/>
</dbReference>
<gene>
    <name evidence="3" type="ORF">QWZ03_10610</name>
</gene>
<organism evidence="3 4">
    <name type="scientific">Chitinimonas viridis</name>
    <dbReference type="NCBI Taxonomy" id="664880"/>
    <lineage>
        <taxon>Bacteria</taxon>
        <taxon>Pseudomonadati</taxon>
        <taxon>Pseudomonadota</taxon>
        <taxon>Betaproteobacteria</taxon>
        <taxon>Neisseriales</taxon>
        <taxon>Chitinibacteraceae</taxon>
        <taxon>Chitinimonas</taxon>
    </lineage>
</organism>
<reference evidence="3" key="2">
    <citation type="submission" date="2023-06" db="EMBL/GenBank/DDBJ databases">
        <authorList>
            <person name="Lucena T."/>
            <person name="Sun Q."/>
        </authorList>
    </citation>
    <scope>NUCLEOTIDE SEQUENCE</scope>
    <source>
        <strain evidence="3">CECT 7703</strain>
    </source>
</reference>
<evidence type="ECO:0000256" key="1">
    <source>
        <dbReference type="SAM" id="SignalP"/>
    </source>
</evidence>
<dbReference type="EC" id="3.4.21.-" evidence="3"/>
<evidence type="ECO:0000313" key="3">
    <source>
        <dbReference type="EMBL" id="MDN3577219.1"/>
    </source>
</evidence>
<keyword evidence="4" id="KW-1185">Reference proteome</keyword>
<dbReference type="Pfam" id="PF13365">
    <property type="entry name" value="Trypsin_2"/>
    <property type="match status" value="1"/>
</dbReference>
<dbReference type="InterPro" id="IPR009003">
    <property type="entry name" value="Peptidase_S1_PA"/>
</dbReference>
<reference evidence="3" key="1">
    <citation type="journal article" date="2014" name="Int. J. Syst. Evol. Microbiol.">
        <title>Complete genome of a new Firmicutes species belonging to the dominant human colonic microbiota ('Ruminococcus bicirculans') reveals two chromosomes and a selective capacity to utilize plant glucans.</title>
        <authorList>
            <consortium name="NISC Comparative Sequencing Program"/>
            <person name="Wegmann U."/>
            <person name="Louis P."/>
            <person name="Goesmann A."/>
            <person name="Henrissat B."/>
            <person name="Duncan S.H."/>
            <person name="Flint H.J."/>
        </authorList>
    </citation>
    <scope>NUCLEOTIDE SEQUENCE</scope>
    <source>
        <strain evidence="3">CECT 7703</strain>
    </source>
</reference>
<dbReference type="RefSeq" id="WP_290332689.1">
    <property type="nucleotide sequence ID" value="NZ_JAUFPU010000008.1"/>
</dbReference>
<dbReference type="PANTHER" id="PTHR36234:SF5">
    <property type="entry name" value="LYSYL ENDOPEPTIDASE"/>
    <property type="match status" value="1"/>
</dbReference>
<evidence type="ECO:0000259" key="2">
    <source>
        <dbReference type="Pfam" id="PF18998"/>
    </source>
</evidence>
<sequence>MKSIHTRGMLVSLILAVAMPAVATTHDGKSILVEPAQRPLNLQGTAIKAIPQAIVRQVNEPVRIRLENLLADEQAMVRPKAAAPGVPTQVGLHRAVAALASVSAMASKLQWQPQNDGRQLAAISIQSPNAQGMRLAVQVQSLPSEAKLRFYSSRLNQTIEVAGSTVQEVIGRNQASGDHSDFARTYWSPVFESNEAVLEIELPAGIRPDQVQISIPRISHLYATTPTFTEAIAARGDADVCNLDATCSKTTWGKQSSSVARMLYDKDNGTYTCTGTLMNDRGTTYTPYFLTANHCISSQAVASTLWTYWFYRSASCDSAQRDTDYTVLQNGALLLHATEKTDMALLQLFDNAPAKATFAGWSSYTAEQFKPATGIHHPKSDWQKISFGTLKNFASCYATVDDKFSCQLGSSLNGNFLNVAWTRGTTEGGSSGSGVWMEREGVPYLVGTLYGGSSSCKNPSGSNYYGRFDITYKDSLYKWLDGTKAANVLSVEKVGQGLVSSSDIGIQCGSACVGRFPSTSSVALTALPAAGYSFTGWGGACTGTGSCTVNMSRSQYVTATFTVKTAVQTAKSDCLFDWAERTYPELFSPAGMKSQNDYGYYFRYYPETRNYLGTANVDGQITFLGTDGVISPLGHANNYLAAASCQ</sequence>
<dbReference type="InterPro" id="IPR043504">
    <property type="entry name" value="Peptidase_S1_PA_chymotrypsin"/>
</dbReference>
<keyword evidence="3" id="KW-0378">Hydrolase</keyword>
<comment type="caution">
    <text evidence="3">The sequence shown here is derived from an EMBL/GenBank/DDBJ whole genome shotgun (WGS) entry which is preliminary data.</text>
</comment>
<dbReference type="InterPro" id="IPR044060">
    <property type="entry name" value="Bacterial_rp_domain"/>
</dbReference>
<feature type="domain" description="Bacterial repeat" evidence="2">
    <location>
        <begin position="517"/>
        <end position="563"/>
    </location>
</feature>
<feature type="chain" id="PRO_5046902859" evidence="1">
    <location>
        <begin position="24"/>
        <end position="646"/>
    </location>
</feature>
<proteinExistence type="predicted"/>
<dbReference type="SUPFAM" id="SSF50494">
    <property type="entry name" value="Trypsin-like serine proteases"/>
    <property type="match status" value="1"/>
</dbReference>
<protein>
    <submittedName>
        <fullName evidence="3">Trypsin-like serine protease</fullName>
        <ecNumber evidence="3">3.4.21.-</ecNumber>
    </submittedName>
</protein>
<feature type="signal peptide" evidence="1">
    <location>
        <begin position="1"/>
        <end position="23"/>
    </location>
</feature>
<dbReference type="PANTHER" id="PTHR36234">
    <property type="entry name" value="LYSYL ENDOPEPTIDASE"/>
    <property type="match status" value="1"/>
</dbReference>
<dbReference type="Pfam" id="PF18998">
    <property type="entry name" value="Flg_new_2"/>
    <property type="match status" value="1"/>
</dbReference>
<keyword evidence="1" id="KW-0732">Signal</keyword>
<name>A0ABT8B5C9_9NEIS</name>
<evidence type="ECO:0000313" key="4">
    <source>
        <dbReference type="Proteomes" id="UP001180081"/>
    </source>
</evidence>
<dbReference type="Proteomes" id="UP001180081">
    <property type="component" value="Unassembled WGS sequence"/>
</dbReference>
<dbReference type="Gene3D" id="2.40.10.10">
    <property type="entry name" value="Trypsin-like serine proteases"/>
    <property type="match status" value="2"/>
</dbReference>
<dbReference type="EMBL" id="JAUFPU010000008">
    <property type="protein sequence ID" value="MDN3577219.1"/>
    <property type="molecule type" value="Genomic_DNA"/>
</dbReference>
<accession>A0ABT8B5C9</accession>